<dbReference type="Pfam" id="PF05972">
    <property type="entry name" value="APC_15aa"/>
    <property type="match status" value="1"/>
</dbReference>
<dbReference type="GO" id="GO:0008013">
    <property type="term" value="F:beta-catenin binding"/>
    <property type="evidence" value="ECO:0007669"/>
    <property type="project" value="InterPro"/>
</dbReference>
<dbReference type="GO" id="GO:0001708">
    <property type="term" value="P:cell fate specification"/>
    <property type="evidence" value="ECO:0007669"/>
    <property type="project" value="TreeGrafter"/>
</dbReference>
<accession>T1GHW4</accession>
<dbReference type="Gene3D" id="1.25.10.10">
    <property type="entry name" value="Leucine-rich Repeat Variant"/>
    <property type="match status" value="1"/>
</dbReference>
<dbReference type="GO" id="GO:0016055">
    <property type="term" value="P:Wnt signaling pathway"/>
    <property type="evidence" value="ECO:0007669"/>
    <property type="project" value="UniProtKB-KW"/>
</dbReference>
<dbReference type="PANTHER" id="PTHR12607:SF12">
    <property type="entry name" value="APC-LIKE, ISOFORM A-RELATED"/>
    <property type="match status" value="1"/>
</dbReference>
<evidence type="ECO:0000256" key="1">
    <source>
        <dbReference type="ARBA" id="ARBA00009051"/>
    </source>
</evidence>
<feature type="repeat" description="ARM" evidence="3">
    <location>
        <begin position="53"/>
        <end position="87"/>
    </location>
</feature>
<dbReference type="GO" id="GO:0030877">
    <property type="term" value="C:beta-catenin destruction complex"/>
    <property type="evidence" value="ECO:0007669"/>
    <property type="project" value="TreeGrafter"/>
</dbReference>
<dbReference type="AlphaFoldDB" id="T1GHW4"/>
<evidence type="ECO:0000256" key="2">
    <source>
        <dbReference type="ARBA" id="ARBA00022687"/>
    </source>
</evidence>
<keyword evidence="6" id="KW-1185">Reference proteome</keyword>
<protein>
    <recommendedName>
        <fullName evidence="7">Adenomatous polyposis coli protein</fullName>
    </recommendedName>
</protein>
<sequence length="447" mass="50174">MKKMLHDIGTITALTKAAMKNENENTLKAILSALWNLSAHCSQNKAEFCSVDGSLSFLVTMLQYEGPSKSLKITENAGGILRNVSSHIAVSDTYRQILREKNCLSILLQQLKSESLTVVSNSCGTLWNLSARCPEDQKFLWDNGAVPMLRSLIHSKHKLISEGSSAALKNLVNFRPGSIATNSMDSVAKSMGLKELPSLNARKQKALEEVLDKNLSETCENNEITTPLNEKKSFSSNFQCKLYKGDDNLSKSKSSKLLMTSSSMEFELNGKKNDISNSAYRSREIILHIRRLIWINLQILETDLDQPTNFSLRYTENENLDNEIEKNDDTIKCYQTEDTPYISKAPSIGDLRKDGKTEIFTPEKPINYFEEGTPDKCSRRHSISSLDETMVAKPLKTNFGEPTEVECEQKKKPSNSALETPLMFSRRSSMDSIEEDGKLVIDDKISE</sequence>
<keyword evidence="2" id="KW-0879">Wnt signaling pathway</keyword>
<organism evidence="5 6">
    <name type="scientific">Megaselia scalaris</name>
    <name type="common">Humpbacked fly</name>
    <name type="synonym">Phora scalaris</name>
    <dbReference type="NCBI Taxonomy" id="36166"/>
    <lineage>
        <taxon>Eukaryota</taxon>
        <taxon>Metazoa</taxon>
        <taxon>Ecdysozoa</taxon>
        <taxon>Arthropoda</taxon>
        <taxon>Hexapoda</taxon>
        <taxon>Insecta</taxon>
        <taxon>Pterygota</taxon>
        <taxon>Neoptera</taxon>
        <taxon>Endopterygota</taxon>
        <taxon>Diptera</taxon>
        <taxon>Brachycera</taxon>
        <taxon>Muscomorpha</taxon>
        <taxon>Platypezoidea</taxon>
        <taxon>Phoridae</taxon>
        <taxon>Megaseliini</taxon>
        <taxon>Megaselia</taxon>
    </lineage>
</organism>
<dbReference type="STRING" id="36166.T1GHW4"/>
<dbReference type="GO" id="GO:0016477">
    <property type="term" value="P:cell migration"/>
    <property type="evidence" value="ECO:0007669"/>
    <property type="project" value="TreeGrafter"/>
</dbReference>
<comment type="similarity">
    <text evidence="1">Belongs to the adenomatous polyposis coli (APC) family.</text>
</comment>
<dbReference type="SUPFAM" id="SSF48371">
    <property type="entry name" value="ARM repeat"/>
    <property type="match status" value="1"/>
</dbReference>
<reference evidence="5" key="2">
    <citation type="submission" date="2015-06" db="UniProtKB">
        <authorList>
            <consortium name="EnsemblMetazoa"/>
        </authorList>
    </citation>
    <scope>IDENTIFICATION</scope>
</reference>
<dbReference type="Proteomes" id="UP000015102">
    <property type="component" value="Unassembled WGS sequence"/>
</dbReference>
<dbReference type="InterPro" id="IPR026818">
    <property type="entry name" value="Apc_fam"/>
</dbReference>
<dbReference type="PANTHER" id="PTHR12607">
    <property type="entry name" value="ADENOMATOUS POLYPOSIS COLI PROTEIN FAMILY"/>
    <property type="match status" value="1"/>
</dbReference>
<dbReference type="GO" id="GO:0005881">
    <property type="term" value="C:cytoplasmic microtubule"/>
    <property type="evidence" value="ECO:0007669"/>
    <property type="project" value="TreeGrafter"/>
</dbReference>
<dbReference type="EnsemblMetazoa" id="MESCA003026-RA">
    <property type="protein sequence ID" value="MESCA003026-PA"/>
    <property type="gene ID" value="MESCA003026"/>
</dbReference>
<dbReference type="GO" id="GO:0007389">
    <property type="term" value="P:pattern specification process"/>
    <property type="evidence" value="ECO:0007669"/>
    <property type="project" value="TreeGrafter"/>
</dbReference>
<dbReference type="InterPro" id="IPR016024">
    <property type="entry name" value="ARM-type_fold"/>
</dbReference>
<dbReference type="GO" id="GO:0016342">
    <property type="term" value="C:catenin complex"/>
    <property type="evidence" value="ECO:0007669"/>
    <property type="project" value="TreeGrafter"/>
</dbReference>
<reference evidence="6" key="1">
    <citation type="submission" date="2013-02" db="EMBL/GenBank/DDBJ databases">
        <authorList>
            <person name="Hughes D."/>
        </authorList>
    </citation>
    <scope>NUCLEOTIDE SEQUENCE</scope>
    <source>
        <strain>Durham</strain>
        <strain evidence="6">NC isolate 2 -- Noor lab</strain>
    </source>
</reference>
<feature type="region of interest" description="Disordered" evidence="4">
    <location>
        <begin position="395"/>
        <end position="419"/>
    </location>
</feature>
<dbReference type="GO" id="GO:0007399">
    <property type="term" value="P:nervous system development"/>
    <property type="evidence" value="ECO:0007669"/>
    <property type="project" value="TreeGrafter"/>
</dbReference>
<proteinExistence type="inferred from homology"/>
<dbReference type="InterPro" id="IPR009223">
    <property type="entry name" value="APC_rpt"/>
</dbReference>
<dbReference type="InterPro" id="IPR009240">
    <property type="entry name" value="APC_15aa_rpt"/>
</dbReference>
<dbReference type="Pfam" id="PF00514">
    <property type="entry name" value="Arm"/>
    <property type="match status" value="1"/>
</dbReference>
<dbReference type="InterPro" id="IPR011989">
    <property type="entry name" value="ARM-like"/>
</dbReference>
<name>T1GHW4_MEGSC</name>
<evidence type="ECO:0000313" key="5">
    <source>
        <dbReference type="EnsemblMetazoa" id="MESCA003026-PA"/>
    </source>
</evidence>
<dbReference type="EMBL" id="CAQQ02038425">
    <property type="status" value="NOT_ANNOTATED_CDS"/>
    <property type="molecule type" value="Genomic_DNA"/>
</dbReference>
<dbReference type="InterPro" id="IPR000225">
    <property type="entry name" value="Armadillo"/>
</dbReference>
<dbReference type="Pfam" id="PF05923">
    <property type="entry name" value="APC_r"/>
    <property type="match status" value="1"/>
</dbReference>
<dbReference type="GO" id="GO:0007026">
    <property type="term" value="P:negative regulation of microtubule depolymerization"/>
    <property type="evidence" value="ECO:0007669"/>
    <property type="project" value="TreeGrafter"/>
</dbReference>
<dbReference type="PROSITE" id="PS50176">
    <property type="entry name" value="ARM_REPEAT"/>
    <property type="match status" value="1"/>
</dbReference>
<evidence type="ECO:0000256" key="3">
    <source>
        <dbReference type="PROSITE-ProRule" id="PRU00259"/>
    </source>
</evidence>
<dbReference type="HOGENOM" id="CLU_613363_0_0_1"/>
<evidence type="ECO:0000256" key="4">
    <source>
        <dbReference type="SAM" id="MobiDB-lite"/>
    </source>
</evidence>
<dbReference type="GO" id="GO:0090090">
    <property type="term" value="P:negative regulation of canonical Wnt signaling pathway"/>
    <property type="evidence" value="ECO:0007669"/>
    <property type="project" value="TreeGrafter"/>
</dbReference>
<evidence type="ECO:0000313" key="6">
    <source>
        <dbReference type="Proteomes" id="UP000015102"/>
    </source>
</evidence>
<dbReference type="GO" id="GO:0008017">
    <property type="term" value="F:microtubule binding"/>
    <property type="evidence" value="ECO:0007669"/>
    <property type="project" value="TreeGrafter"/>
</dbReference>
<evidence type="ECO:0008006" key="7">
    <source>
        <dbReference type="Google" id="ProtNLM"/>
    </source>
</evidence>
<dbReference type="SMART" id="SM00185">
    <property type="entry name" value="ARM"/>
    <property type="match status" value="4"/>
</dbReference>